<dbReference type="PROSITE" id="PS00136">
    <property type="entry name" value="SUBTILASE_ASP"/>
    <property type="match status" value="1"/>
</dbReference>
<dbReference type="RefSeq" id="WP_073121563.1">
    <property type="nucleotide sequence ID" value="NZ_BMEN01000004.1"/>
</dbReference>
<feature type="signal peptide" evidence="7">
    <location>
        <begin position="1"/>
        <end position="17"/>
    </location>
</feature>
<reference evidence="10" key="1">
    <citation type="submission" date="2016-11" db="EMBL/GenBank/DDBJ databases">
        <authorList>
            <person name="Varghese N."/>
            <person name="Submissions S."/>
        </authorList>
    </citation>
    <scope>NUCLEOTIDE SEQUENCE [LARGE SCALE GENOMIC DNA]</scope>
    <source>
        <strain evidence="10">DSM 100572</strain>
    </source>
</reference>
<dbReference type="PANTHER" id="PTHR43806">
    <property type="entry name" value="PEPTIDASE S8"/>
    <property type="match status" value="1"/>
</dbReference>
<evidence type="ECO:0000313" key="9">
    <source>
        <dbReference type="EMBL" id="SHH83138.1"/>
    </source>
</evidence>
<evidence type="ECO:0000256" key="2">
    <source>
        <dbReference type="ARBA" id="ARBA00022670"/>
    </source>
</evidence>
<feature type="domain" description="Peptidase S8/S53" evidence="8">
    <location>
        <begin position="167"/>
        <end position="446"/>
    </location>
</feature>
<organism evidence="9 10">
    <name type="scientific">Wenyingzhuangia marina</name>
    <dbReference type="NCBI Taxonomy" id="1195760"/>
    <lineage>
        <taxon>Bacteria</taxon>
        <taxon>Pseudomonadati</taxon>
        <taxon>Bacteroidota</taxon>
        <taxon>Flavobacteriia</taxon>
        <taxon>Flavobacteriales</taxon>
        <taxon>Flavobacteriaceae</taxon>
        <taxon>Wenyingzhuangia</taxon>
    </lineage>
</organism>
<protein>
    <submittedName>
        <fullName evidence="9">Subtilase family protein</fullName>
    </submittedName>
</protein>
<dbReference type="InterPro" id="IPR023827">
    <property type="entry name" value="Peptidase_S8_Asp-AS"/>
</dbReference>
<comment type="similarity">
    <text evidence="1 5 6">Belongs to the peptidase S8 family.</text>
</comment>
<dbReference type="GO" id="GO:0006508">
    <property type="term" value="P:proteolysis"/>
    <property type="evidence" value="ECO:0007669"/>
    <property type="project" value="UniProtKB-KW"/>
</dbReference>
<evidence type="ECO:0000256" key="7">
    <source>
        <dbReference type="SAM" id="SignalP"/>
    </source>
</evidence>
<dbReference type="GO" id="GO:0004252">
    <property type="term" value="F:serine-type endopeptidase activity"/>
    <property type="evidence" value="ECO:0007669"/>
    <property type="project" value="UniProtKB-UniRule"/>
</dbReference>
<dbReference type="InterPro" id="IPR015500">
    <property type="entry name" value="Peptidase_S8_subtilisin-rel"/>
</dbReference>
<feature type="active site" description="Charge relay system" evidence="5">
    <location>
        <position position="176"/>
    </location>
</feature>
<evidence type="ECO:0000256" key="1">
    <source>
        <dbReference type="ARBA" id="ARBA00011073"/>
    </source>
</evidence>
<gene>
    <name evidence="9" type="ORF">SAMN05444281_2266</name>
</gene>
<dbReference type="InterPro" id="IPR023828">
    <property type="entry name" value="Peptidase_S8_Ser-AS"/>
</dbReference>
<evidence type="ECO:0000256" key="5">
    <source>
        <dbReference type="PROSITE-ProRule" id="PRU01240"/>
    </source>
</evidence>
<dbReference type="Pfam" id="PF00082">
    <property type="entry name" value="Peptidase_S8"/>
    <property type="match status" value="1"/>
</dbReference>
<dbReference type="Gene3D" id="3.40.50.200">
    <property type="entry name" value="Peptidase S8/S53 domain"/>
    <property type="match status" value="1"/>
</dbReference>
<name>A0A1M5W6T6_9FLAO</name>
<feature type="active site" description="Charge relay system" evidence="5">
    <location>
        <position position="400"/>
    </location>
</feature>
<dbReference type="CDD" id="cd07493">
    <property type="entry name" value="Peptidases_S8_9"/>
    <property type="match status" value="1"/>
</dbReference>
<accession>A0A1M5W6T6</accession>
<dbReference type="OrthoDB" id="1407599at2"/>
<keyword evidence="3 5" id="KW-0378">Hydrolase</keyword>
<keyword evidence="10" id="KW-1185">Reference proteome</keyword>
<dbReference type="PANTHER" id="PTHR43806:SF67">
    <property type="entry name" value="EGF-LIKE DOMAIN-CONTAINING PROTEIN"/>
    <property type="match status" value="1"/>
</dbReference>
<evidence type="ECO:0000313" key="10">
    <source>
        <dbReference type="Proteomes" id="UP000184109"/>
    </source>
</evidence>
<dbReference type="AlphaFoldDB" id="A0A1M5W6T6"/>
<dbReference type="InterPro" id="IPR050131">
    <property type="entry name" value="Peptidase_S8_subtilisin-like"/>
</dbReference>
<evidence type="ECO:0000256" key="6">
    <source>
        <dbReference type="RuleBase" id="RU003355"/>
    </source>
</evidence>
<evidence type="ECO:0000256" key="4">
    <source>
        <dbReference type="ARBA" id="ARBA00022825"/>
    </source>
</evidence>
<keyword evidence="7" id="KW-0732">Signal</keyword>
<evidence type="ECO:0000256" key="3">
    <source>
        <dbReference type="ARBA" id="ARBA00022801"/>
    </source>
</evidence>
<dbReference type="PROSITE" id="PS00138">
    <property type="entry name" value="SUBTILASE_SER"/>
    <property type="match status" value="1"/>
</dbReference>
<dbReference type="PIRSF" id="PIRSF037903">
    <property type="entry name" value="Subtilisin_rel_GFO_2223"/>
    <property type="match status" value="1"/>
</dbReference>
<feature type="chain" id="PRO_5013042222" evidence="7">
    <location>
        <begin position="18"/>
        <end position="539"/>
    </location>
</feature>
<dbReference type="InterPro" id="IPR017317">
    <property type="entry name" value="Pept_S8_subtilisin_bacteroid-2"/>
</dbReference>
<feature type="active site" description="Charge relay system" evidence="5">
    <location>
        <position position="222"/>
    </location>
</feature>
<dbReference type="InterPro" id="IPR036852">
    <property type="entry name" value="Peptidase_S8/S53_dom_sf"/>
</dbReference>
<evidence type="ECO:0000259" key="8">
    <source>
        <dbReference type="Pfam" id="PF00082"/>
    </source>
</evidence>
<dbReference type="PRINTS" id="PR00723">
    <property type="entry name" value="SUBTILISIN"/>
</dbReference>
<dbReference type="STRING" id="1195760.SAMN05444281_2266"/>
<dbReference type="InterPro" id="IPR000209">
    <property type="entry name" value="Peptidase_S8/S53_dom"/>
</dbReference>
<keyword evidence="4 5" id="KW-0720">Serine protease</keyword>
<dbReference type="PROSITE" id="PS51892">
    <property type="entry name" value="SUBTILASE"/>
    <property type="match status" value="1"/>
</dbReference>
<proteinExistence type="inferred from homology"/>
<dbReference type="SUPFAM" id="SSF52743">
    <property type="entry name" value="Subtilisin-like"/>
    <property type="match status" value="1"/>
</dbReference>
<dbReference type="EMBL" id="FQXQ01000004">
    <property type="protein sequence ID" value="SHH83138.1"/>
    <property type="molecule type" value="Genomic_DNA"/>
</dbReference>
<keyword evidence="2 5" id="KW-0645">Protease</keyword>
<sequence>MRKFVFLMFLCSSMLQAQEHAWVYFKDKPNAQTFLNNPLSFLSQRAIDRRDRQNVSITIQDVPVEETYISSVKNSNGIVVKAISKWLNAVHVFGLETDILNLQNLASVDSIQFANKSIGVINPPNTTSNKVFKINKFAANTVSNYGVATNQVTMLGVEKFHNANIEGQGMQIAIIDAGFYGVNTAGAFAHLLDNDDANGEILGGYDFVNNSEDFYINTGTTHGTQVLSTIAAIKENEFIGTAPKASFYLFVTEDDTNETPLEESLWVQAAEQADSLGVDIINTSLGYSEFDENKYNYTYADMDGETTFITRGANIAAQKGMVLVNSMGNSGNDAWRYLTAPADAKNIISVGAVDANENIVGFSSFGPSADNRVKPETLALGGNVFVVNEDDELVVSNGTSFSGPIIAGAVACLWQAYPNKTSLEIRQMVMENSKDYSNPTDQRGFGVLNMNNLASQLLFDSAYIAPPFYIIQGNHSIYIQLNKSYNEVSVQVFSTLGNFLANEKLTKNHTGFFIENISPGIYYIKYQYKGVSKVMSLFN</sequence>
<dbReference type="Proteomes" id="UP000184109">
    <property type="component" value="Unassembled WGS sequence"/>
</dbReference>